<dbReference type="GO" id="GO:0016747">
    <property type="term" value="F:acyltransferase activity, transferring groups other than amino-acyl groups"/>
    <property type="evidence" value="ECO:0007669"/>
    <property type="project" value="InterPro"/>
</dbReference>
<organism evidence="2 3">
    <name type="scientific">Pterulicium gracile</name>
    <dbReference type="NCBI Taxonomy" id="1884261"/>
    <lineage>
        <taxon>Eukaryota</taxon>
        <taxon>Fungi</taxon>
        <taxon>Dikarya</taxon>
        <taxon>Basidiomycota</taxon>
        <taxon>Agaricomycotina</taxon>
        <taxon>Agaricomycetes</taxon>
        <taxon>Agaricomycetidae</taxon>
        <taxon>Agaricales</taxon>
        <taxon>Pleurotineae</taxon>
        <taxon>Pterulaceae</taxon>
        <taxon>Pterulicium</taxon>
    </lineage>
</organism>
<sequence length="72" mass="7860">MFASTFGDDAKLACHLAVLCVHPDHQGKGIARKLVTPGIQKALAQDRKLHLDTSNDDLVLHASLPPCLRPRH</sequence>
<evidence type="ECO:0000259" key="1">
    <source>
        <dbReference type="PROSITE" id="PS51186"/>
    </source>
</evidence>
<name>A0A5C3QDC3_9AGAR</name>
<gene>
    <name evidence="2" type="ORF">BDV98DRAFT_571625</name>
</gene>
<evidence type="ECO:0000313" key="3">
    <source>
        <dbReference type="Proteomes" id="UP000305067"/>
    </source>
</evidence>
<dbReference type="PROSITE" id="PS51186">
    <property type="entry name" value="GNAT"/>
    <property type="match status" value="1"/>
</dbReference>
<proteinExistence type="predicted"/>
<accession>A0A5C3QDC3</accession>
<dbReference type="SUPFAM" id="SSF55729">
    <property type="entry name" value="Acyl-CoA N-acyltransferases (Nat)"/>
    <property type="match status" value="1"/>
</dbReference>
<dbReference type="OrthoDB" id="61113at2759"/>
<dbReference type="AlphaFoldDB" id="A0A5C3QDC3"/>
<evidence type="ECO:0000313" key="2">
    <source>
        <dbReference type="EMBL" id="TFK99079.1"/>
    </source>
</evidence>
<dbReference type="InterPro" id="IPR016181">
    <property type="entry name" value="Acyl_CoA_acyltransferase"/>
</dbReference>
<dbReference type="InterPro" id="IPR000182">
    <property type="entry name" value="GNAT_dom"/>
</dbReference>
<reference evidence="2 3" key="1">
    <citation type="journal article" date="2019" name="Nat. Ecol. Evol.">
        <title>Megaphylogeny resolves global patterns of mushroom evolution.</title>
        <authorList>
            <person name="Varga T."/>
            <person name="Krizsan K."/>
            <person name="Foldi C."/>
            <person name="Dima B."/>
            <person name="Sanchez-Garcia M."/>
            <person name="Sanchez-Ramirez S."/>
            <person name="Szollosi G.J."/>
            <person name="Szarkandi J.G."/>
            <person name="Papp V."/>
            <person name="Albert L."/>
            <person name="Andreopoulos W."/>
            <person name="Angelini C."/>
            <person name="Antonin V."/>
            <person name="Barry K.W."/>
            <person name="Bougher N.L."/>
            <person name="Buchanan P."/>
            <person name="Buyck B."/>
            <person name="Bense V."/>
            <person name="Catcheside P."/>
            <person name="Chovatia M."/>
            <person name="Cooper J."/>
            <person name="Damon W."/>
            <person name="Desjardin D."/>
            <person name="Finy P."/>
            <person name="Geml J."/>
            <person name="Haridas S."/>
            <person name="Hughes K."/>
            <person name="Justo A."/>
            <person name="Karasinski D."/>
            <person name="Kautmanova I."/>
            <person name="Kiss B."/>
            <person name="Kocsube S."/>
            <person name="Kotiranta H."/>
            <person name="LaButti K.M."/>
            <person name="Lechner B.E."/>
            <person name="Liimatainen K."/>
            <person name="Lipzen A."/>
            <person name="Lukacs Z."/>
            <person name="Mihaltcheva S."/>
            <person name="Morgado L.N."/>
            <person name="Niskanen T."/>
            <person name="Noordeloos M.E."/>
            <person name="Ohm R.A."/>
            <person name="Ortiz-Santana B."/>
            <person name="Ovrebo C."/>
            <person name="Racz N."/>
            <person name="Riley R."/>
            <person name="Savchenko A."/>
            <person name="Shiryaev A."/>
            <person name="Soop K."/>
            <person name="Spirin V."/>
            <person name="Szebenyi C."/>
            <person name="Tomsovsky M."/>
            <person name="Tulloss R.E."/>
            <person name="Uehling J."/>
            <person name="Grigoriev I.V."/>
            <person name="Vagvolgyi C."/>
            <person name="Papp T."/>
            <person name="Martin F.M."/>
            <person name="Miettinen O."/>
            <person name="Hibbett D.S."/>
            <person name="Nagy L.G."/>
        </authorList>
    </citation>
    <scope>NUCLEOTIDE SEQUENCE [LARGE SCALE GENOMIC DNA]</scope>
    <source>
        <strain evidence="2 3">CBS 309.79</strain>
    </source>
</reference>
<dbReference type="Pfam" id="PF00583">
    <property type="entry name" value="Acetyltransf_1"/>
    <property type="match status" value="1"/>
</dbReference>
<dbReference type="Proteomes" id="UP000305067">
    <property type="component" value="Unassembled WGS sequence"/>
</dbReference>
<keyword evidence="3" id="KW-1185">Reference proteome</keyword>
<dbReference type="CDD" id="cd04301">
    <property type="entry name" value="NAT_SF"/>
    <property type="match status" value="1"/>
</dbReference>
<dbReference type="Gene3D" id="3.40.630.30">
    <property type="match status" value="1"/>
</dbReference>
<dbReference type="EMBL" id="ML178835">
    <property type="protein sequence ID" value="TFK99079.1"/>
    <property type="molecule type" value="Genomic_DNA"/>
</dbReference>
<protein>
    <recommendedName>
        <fullName evidence="1">N-acetyltransferase domain-containing protein</fullName>
    </recommendedName>
</protein>
<feature type="domain" description="N-acetyltransferase" evidence="1">
    <location>
        <begin position="1"/>
        <end position="72"/>
    </location>
</feature>